<dbReference type="InterPro" id="IPR011022">
    <property type="entry name" value="Arrestin_C-like"/>
</dbReference>
<evidence type="ECO:0000259" key="3">
    <source>
        <dbReference type="SMART" id="SM01017"/>
    </source>
</evidence>
<proteinExistence type="inferred from homology"/>
<dbReference type="GO" id="GO:0005737">
    <property type="term" value="C:cytoplasm"/>
    <property type="evidence" value="ECO:0007669"/>
    <property type="project" value="TreeGrafter"/>
</dbReference>
<accession>B4JF69</accession>
<reference evidence="4 5" key="1">
    <citation type="journal article" date="2007" name="Nature">
        <title>Evolution of genes and genomes on the Drosophila phylogeny.</title>
        <authorList>
            <consortium name="Drosophila 12 Genomes Consortium"/>
            <person name="Clark A.G."/>
            <person name="Eisen M.B."/>
            <person name="Smith D.R."/>
            <person name="Bergman C.M."/>
            <person name="Oliver B."/>
            <person name="Markow T.A."/>
            <person name="Kaufman T.C."/>
            <person name="Kellis M."/>
            <person name="Gelbart W."/>
            <person name="Iyer V.N."/>
            <person name="Pollard D.A."/>
            <person name="Sackton T.B."/>
            <person name="Larracuente A.M."/>
            <person name="Singh N.D."/>
            <person name="Abad J.P."/>
            <person name="Abt D.N."/>
            <person name="Adryan B."/>
            <person name="Aguade M."/>
            <person name="Akashi H."/>
            <person name="Anderson W.W."/>
            <person name="Aquadro C.F."/>
            <person name="Ardell D.H."/>
            <person name="Arguello R."/>
            <person name="Artieri C.G."/>
            <person name="Barbash D.A."/>
            <person name="Barker D."/>
            <person name="Barsanti P."/>
            <person name="Batterham P."/>
            <person name="Batzoglou S."/>
            <person name="Begun D."/>
            <person name="Bhutkar A."/>
            <person name="Blanco E."/>
            <person name="Bosak S.A."/>
            <person name="Bradley R.K."/>
            <person name="Brand A.D."/>
            <person name="Brent M.R."/>
            <person name="Brooks A.N."/>
            <person name="Brown R.H."/>
            <person name="Butlin R.K."/>
            <person name="Caggese C."/>
            <person name="Calvi B.R."/>
            <person name="Bernardo de Carvalho A."/>
            <person name="Caspi A."/>
            <person name="Castrezana S."/>
            <person name="Celniker S.E."/>
            <person name="Chang J.L."/>
            <person name="Chapple C."/>
            <person name="Chatterji S."/>
            <person name="Chinwalla A."/>
            <person name="Civetta A."/>
            <person name="Clifton S.W."/>
            <person name="Comeron J.M."/>
            <person name="Costello J.C."/>
            <person name="Coyne J.A."/>
            <person name="Daub J."/>
            <person name="David R.G."/>
            <person name="Delcher A.L."/>
            <person name="Delehaunty K."/>
            <person name="Do C.B."/>
            <person name="Ebling H."/>
            <person name="Edwards K."/>
            <person name="Eickbush T."/>
            <person name="Evans J.D."/>
            <person name="Filipski A."/>
            <person name="Findeiss S."/>
            <person name="Freyhult E."/>
            <person name="Fulton L."/>
            <person name="Fulton R."/>
            <person name="Garcia A.C."/>
            <person name="Gardiner A."/>
            <person name="Garfield D.A."/>
            <person name="Garvin B.E."/>
            <person name="Gibson G."/>
            <person name="Gilbert D."/>
            <person name="Gnerre S."/>
            <person name="Godfrey J."/>
            <person name="Good R."/>
            <person name="Gotea V."/>
            <person name="Gravely B."/>
            <person name="Greenberg A.J."/>
            <person name="Griffiths-Jones S."/>
            <person name="Gross S."/>
            <person name="Guigo R."/>
            <person name="Gustafson E.A."/>
            <person name="Haerty W."/>
            <person name="Hahn M.W."/>
            <person name="Halligan D.L."/>
            <person name="Halpern A.L."/>
            <person name="Halter G.M."/>
            <person name="Han M.V."/>
            <person name="Heger A."/>
            <person name="Hillier L."/>
            <person name="Hinrichs A.S."/>
            <person name="Holmes I."/>
            <person name="Hoskins R.A."/>
            <person name="Hubisz M.J."/>
            <person name="Hultmark D."/>
            <person name="Huntley M.A."/>
            <person name="Jaffe D.B."/>
            <person name="Jagadeeshan S."/>
            <person name="Jeck W.R."/>
            <person name="Johnson J."/>
            <person name="Jones C.D."/>
            <person name="Jordan W.C."/>
            <person name="Karpen G.H."/>
            <person name="Kataoka E."/>
            <person name="Keightley P.D."/>
            <person name="Kheradpour P."/>
            <person name="Kirkness E.F."/>
            <person name="Koerich L.B."/>
            <person name="Kristiansen K."/>
            <person name="Kudrna D."/>
            <person name="Kulathinal R.J."/>
            <person name="Kumar S."/>
            <person name="Kwok R."/>
            <person name="Lander E."/>
            <person name="Langley C.H."/>
            <person name="Lapoint R."/>
            <person name="Lazzaro B.P."/>
            <person name="Lee S.J."/>
            <person name="Levesque L."/>
            <person name="Li R."/>
            <person name="Lin C.F."/>
            <person name="Lin M.F."/>
            <person name="Lindblad-Toh K."/>
            <person name="Llopart A."/>
            <person name="Long M."/>
            <person name="Low L."/>
            <person name="Lozovsky E."/>
            <person name="Lu J."/>
            <person name="Luo M."/>
            <person name="Machado C.A."/>
            <person name="Makalowski W."/>
            <person name="Marzo M."/>
            <person name="Matsuda M."/>
            <person name="Matzkin L."/>
            <person name="McAllister B."/>
            <person name="McBride C.S."/>
            <person name="McKernan B."/>
            <person name="McKernan K."/>
            <person name="Mendez-Lago M."/>
            <person name="Minx P."/>
            <person name="Mollenhauer M.U."/>
            <person name="Montooth K."/>
            <person name="Mount S.M."/>
            <person name="Mu X."/>
            <person name="Myers E."/>
            <person name="Negre B."/>
            <person name="Newfeld S."/>
            <person name="Nielsen R."/>
            <person name="Noor M.A."/>
            <person name="O'Grady P."/>
            <person name="Pachter L."/>
            <person name="Papaceit M."/>
            <person name="Parisi M.J."/>
            <person name="Parisi M."/>
            <person name="Parts L."/>
            <person name="Pedersen J.S."/>
            <person name="Pesole G."/>
            <person name="Phillippy A.M."/>
            <person name="Ponting C.P."/>
            <person name="Pop M."/>
            <person name="Porcelli D."/>
            <person name="Powell J.R."/>
            <person name="Prohaska S."/>
            <person name="Pruitt K."/>
            <person name="Puig M."/>
            <person name="Quesneville H."/>
            <person name="Ram K.R."/>
            <person name="Rand D."/>
            <person name="Rasmussen M.D."/>
            <person name="Reed L.K."/>
            <person name="Reenan R."/>
            <person name="Reily A."/>
            <person name="Remington K.A."/>
            <person name="Rieger T.T."/>
            <person name="Ritchie M.G."/>
            <person name="Robin C."/>
            <person name="Rogers Y.H."/>
            <person name="Rohde C."/>
            <person name="Rozas J."/>
            <person name="Rubenfield M.J."/>
            <person name="Ruiz A."/>
            <person name="Russo S."/>
            <person name="Salzberg S.L."/>
            <person name="Sanchez-Gracia A."/>
            <person name="Saranga D.J."/>
            <person name="Sato H."/>
            <person name="Schaeffer S.W."/>
            <person name="Schatz M.C."/>
            <person name="Schlenke T."/>
            <person name="Schwartz R."/>
            <person name="Segarra C."/>
            <person name="Singh R.S."/>
            <person name="Sirot L."/>
            <person name="Sirota M."/>
            <person name="Sisneros N.B."/>
            <person name="Smith C.D."/>
            <person name="Smith T.F."/>
            <person name="Spieth J."/>
            <person name="Stage D.E."/>
            <person name="Stark A."/>
            <person name="Stephan W."/>
            <person name="Strausberg R.L."/>
            <person name="Strempel S."/>
            <person name="Sturgill D."/>
            <person name="Sutton G."/>
            <person name="Sutton G.G."/>
            <person name="Tao W."/>
            <person name="Teichmann S."/>
            <person name="Tobari Y.N."/>
            <person name="Tomimura Y."/>
            <person name="Tsolas J.M."/>
            <person name="Valente V.L."/>
            <person name="Venter E."/>
            <person name="Venter J.C."/>
            <person name="Vicario S."/>
            <person name="Vieira F.G."/>
            <person name="Vilella A.J."/>
            <person name="Villasante A."/>
            <person name="Walenz B."/>
            <person name="Wang J."/>
            <person name="Wasserman M."/>
            <person name="Watts T."/>
            <person name="Wilson D."/>
            <person name="Wilson R.K."/>
            <person name="Wing R.A."/>
            <person name="Wolfner M.F."/>
            <person name="Wong A."/>
            <person name="Wong G.K."/>
            <person name="Wu C.I."/>
            <person name="Wu G."/>
            <person name="Yamamoto D."/>
            <person name="Yang H.P."/>
            <person name="Yang S.P."/>
            <person name="Yorke J.A."/>
            <person name="Yoshida K."/>
            <person name="Zdobnov E."/>
            <person name="Zhang P."/>
            <person name="Zhang Y."/>
            <person name="Zimin A.V."/>
            <person name="Baldwin J."/>
            <person name="Abdouelleil A."/>
            <person name="Abdulkadir J."/>
            <person name="Abebe A."/>
            <person name="Abera B."/>
            <person name="Abreu J."/>
            <person name="Acer S.C."/>
            <person name="Aftuck L."/>
            <person name="Alexander A."/>
            <person name="An P."/>
            <person name="Anderson E."/>
            <person name="Anderson S."/>
            <person name="Arachi H."/>
            <person name="Azer M."/>
            <person name="Bachantsang P."/>
            <person name="Barry A."/>
            <person name="Bayul T."/>
            <person name="Berlin A."/>
            <person name="Bessette D."/>
            <person name="Bloom T."/>
            <person name="Blye J."/>
            <person name="Boguslavskiy L."/>
            <person name="Bonnet C."/>
            <person name="Boukhgalter B."/>
            <person name="Bourzgui I."/>
            <person name="Brown A."/>
            <person name="Cahill P."/>
            <person name="Channer S."/>
            <person name="Cheshatsang Y."/>
            <person name="Chuda L."/>
            <person name="Citroen M."/>
            <person name="Collymore A."/>
            <person name="Cooke P."/>
            <person name="Costello M."/>
            <person name="D'Aco K."/>
            <person name="Daza R."/>
            <person name="De Haan G."/>
            <person name="DeGray S."/>
            <person name="DeMaso C."/>
            <person name="Dhargay N."/>
            <person name="Dooley K."/>
            <person name="Dooley E."/>
            <person name="Doricent M."/>
            <person name="Dorje P."/>
            <person name="Dorjee K."/>
            <person name="Dupes A."/>
            <person name="Elong R."/>
            <person name="Falk J."/>
            <person name="Farina A."/>
            <person name="Faro S."/>
            <person name="Ferguson D."/>
            <person name="Fisher S."/>
            <person name="Foley C.D."/>
            <person name="Franke A."/>
            <person name="Friedrich D."/>
            <person name="Gadbois L."/>
            <person name="Gearin G."/>
            <person name="Gearin C.R."/>
            <person name="Giannoukos G."/>
            <person name="Goode T."/>
            <person name="Graham J."/>
            <person name="Grandbois E."/>
            <person name="Grewal S."/>
            <person name="Gyaltsen K."/>
            <person name="Hafez N."/>
            <person name="Hagos B."/>
            <person name="Hall J."/>
            <person name="Henson C."/>
            <person name="Hollinger A."/>
            <person name="Honan T."/>
            <person name="Huard M.D."/>
            <person name="Hughes L."/>
            <person name="Hurhula B."/>
            <person name="Husby M.E."/>
            <person name="Kamat A."/>
            <person name="Kanga B."/>
            <person name="Kashin S."/>
            <person name="Khazanovich D."/>
            <person name="Kisner P."/>
            <person name="Lance K."/>
            <person name="Lara M."/>
            <person name="Lee W."/>
            <person name="Lennon N."/>
            <person name="Letendre F."/>
            <person name="LeVine R."/>
            <person name="Lipovsky A."/>
            <person name="Liu X."/>
            <person name="Liu J."/>
            <person name="Liu S."/>
            <person name="Lokyitsang T."/>
            <person name="Lokyitsang Y."/>
            <person name="Lubonja R."/>
            <person name="Lui A."/>
            <person name="MacDonald P."/>
            <person name="Magnisalis V."/>
            <person name="Maru K."/>
            <person name="Matthews C."/>
            <person name="McCusker W."/>
            <person name="McDonough S."/>
            <person name="Mehta T."/>
            <person name="Meldrim J."/>
            <person name="Meneus L."/>
            <person name="Mihai O."/>
            <person name="Mihalev A."/>
            <person name="Mihova T."/>
            <person name="Mittelman R."/>
            <person name="Mlenga V."/>
            <person name="Montmayeur A."/>
            <person name="Mulrain L."/>
            <person name="Navidi A."/>
            <person name="Naylor J."/>
            <person name="Negash T."/>
            <person name="Nguyen T."/>
            <person name="Nguyen N."/>
            <person name="Nicol R."/>
            <person name="Norbu C."/>
            <person name="Norbu N."/>
            <person name="Novod N."/>
            <person name="O'Neill B."/>
            <person name="Osman S."/>
            <person name="Markiewicz E."/>
            <person name="Oyono O.L."/>
            <person name="Patti C."/>
            <person name="Phunkhang P."/>
            <person name="Pierre F."/>
            <person name="Priest M."/>
            <person name="Raghuraman S."/>
            <person name="Rege F."/>
            <person name="Reyes R."/>
            <person name="Rise C."/>
            <person name="Rogov P."/>
            <person name="Ross K."/>
            <person name="Ryan E."/>
            <person name="Settipalli S."/>
            <person name="Shea T."/>
            <person name="Sherpa N."/>
            <person name="Shi L."/>
            <person name="Shih D."/>
            <person name="Sparrow T."/>
            <person name="Spaulding J."/>
            <person name="Stalker J."/>
            <person name="Stange-Thomann N."/>
            <person name="Stavropoulos S."/>
            <person name="Stone C."/>
            <person name="Strader C."/>
            <person name="Tesfaye S."/>
            <person name="Thomson T."/>
            <person name="Thoulutsang Y."/>
            <person name="Thoulutsang D."/>
            <person name="Topham K."/>
            <person name="Topping I."/>
            <person name="Tsamla T."/>
            <person name="Vassiliev H."/>
            <person name="Vo A."/>
            <person name="Wangchuk T."/>
            <person name="Wangdi T."/>
            <person name="Weiand M."/>
            <person name="Wilkinson J."/>
            <person name="Wilson A."/>
            <person name="Yadav S."/>
            <person name="Young G."/>
            <person name="Yu Q."/>
            <person name="Zembek L."/>
            <person name="Zhong D."/>
            <person name="Zimmer A."/>
            <person name="Zwirko Z."/>
            <person name="Jaffe D.B."/>
            <person name="Alvarez P."/>
            <person name="Brockman W."/>
            <person name="Butler J."/>
            <person name="Chin C."/>
            <person name="Gnerre S."/>
            <person name="Grabherr M."/>
            <person name="Kleber M."/>
            <person name="Mauceli E."/>
            <person name="MacCallum I."/>
        </authorList>
    </citation>
    <scope>NUCLEOTIDE SEQUENCE [LARGE SCALE GENOMIC DNA]</scope>
    <source>
        <strain evidence="5">Tucson 15287-2541.00</strain>
    </source>
</reference>
<dbReference type="KEGG" id="dgr:6564443"/>
<protein>
    <submittedName>
        <fullName evidence="4">GH19257</fullName>
    </submittedName>
</protein>
<dbReference type="InParanoid" id="B4JF69"/>
<dbReference type="eggNOG" id="KOG3780">
    <property type="taxonomic scope" value="Eukaryota"/>
</dbReference>
<dbReference type="OMA" id="GRARTYW"/>
<dbReference type="HOGENOM" id="CLU_039221_0_1_1"/>
<dbReference type="SUPFAM" id="SSF81296">
    <property type="entry name" value="E set domains"/>
    <property type="match status" value="2"/>
</dbReference>
<sequence length="430" mass="48020">MGVTCIIEFDGNSHGTFFAGQVMTGKVTLKLDKAKVIKALSLNIRGFAETEWSESRGTGKDRSKDYYRGREDYIASKTYLAGSTQSTQISIEAGVHVYNFTCQIPAICPSSFEGFYGRVRYMVTVAMERPWKFDQTYVRCFTVLKMMDLNMESPLFRLAAHVETQKSYCCWPCSSAPLQLQLSLPQTGFVSGQAIPVNMTVTNDSHIRIEMLQVSLAMVVTYFAEHFSRRHSRTERFVVTKLMGDHVPNYCKKQFTYLLRVPATPPTCNNLCKIIQIAYKVEVEAKVKGCHRNQMISIPVTIGNVPLSEHLYIQQRGMEIQTPQTLDAKALSDSAAAAFIPPPIDSNMPWTMDSSIPPPNYEEAVHMRHNPDSVNGIKPTAPPNTQSLDENEFAPLYPIFNIPSPTAPMASTDNDGFPNADAVANKGTWL</sequence>
<dbReference type="Gene3D" id="2.60.40.640">
    <property type="match status" value="2"/>
</dbReference>
<dbReference type="SMART" id="SM01017">
    <property type="entry name" value="Arrestin_C"/>
    <property type="match status" value="1"/>
</dbReference>
<name>B4JF69_DROGR</name>
<dbReference type="GO" id="GO:0015031">
    <property type="term" value="P:protein transport"/>
    <property type="evidence" value="ECO:0007669"/>
    <property type="project" value="TreeGrafter"/>
</dbReference>
<dbReference type="OrthoDB" id="2333384at2759"/>
<evidence type="ECO:0000256" key="1">
    <source>
        <dbReference type="ARBA" id="ARBA00005298"/>
    </source>
</evidence>
<evidence type="ECO:0000313" key="4">
    <source>
        <dbReference type="EMBL" id="EDV93350.1"/>
    </source>
</evidence>
<keyword evidence="2" id="KW-0716">Sensory transduction</keyword>
<dbReference type="FunCoup" id="B4JF69">
    <property type="interactions" value="14"/>
</dbReference>
<dbReference type="EMBL" id="CH916369">
    <property type="protein sequence ID" value="EDV93350.1"/>
    <property type="molecule type" value="Genomic_DNA"/>
</dbReference>
<evidence type="ECO:0000256" key="2">
    <source>
        <dbReference type="ARBA" id="ARBA00022606"/>
    </source>
</evidence>
<dbReference type="STRING" id="7222.B4JF69"/>
<dbReference type="AlphaFoldDB" id="B4JF69"/>
<dbReference type="SMR" id="B4JF69"/>
<gene>
    <name evidence="4" type="primary">Dgri\GH19257</name>
    <name evidence="4" type="ORF">Dgri_GH19257</name>
</gene>
<feature type="domain" description="Arrestin C-terminal-like" evidence="3">
    <location>
        <begin position="174"/>
        <end position="307"/>
    </location>
</feature>
<dbReference type="InterPro" id="IPR014752">
    <property type="entry name" value="Arrestin-like_C"/>
</dbReference>
<keyword evidence="5" id="KW-1185">Reference proteome</keyword>
<dbReference type="InterPro" id="IPR011021">
    <property type="entry name" value="Arrestin-like_N"/>
</dbReference>
<dbReference type="PhylomeDB" id="B4JF69"/>
<dbReference type="Pfam" id="PF02752">
    <property type="entry name" value="Arrestin_C"/>
    <property type="match status" value="1"/>
</dbReference>
<comment type="similarity">
    <text evidence="1">Belongs to the arrestin family.</text>
</comment>
<evidence type="ECO:0000313" key="5">
    <source>
        <dbReference type="Proteomes" id="UP000001070"/>
    </source>
</evidence>
<dbReference type="PANTHER" id="PTHR11188">
    <property type="entry name" value="ARRESTIN DOMAIN CONTAINING PROTEIN"/>
    <property type="match status" value="1"/>
</dbReference>
<dbReference type="PANTHER" id="PTHR11188:SF167">
    <property type="entry name" value="ARRESTIN C-TERMINAL-LIKE DOMAIN-CONTAINING PROTEIN-RELATED"/>
    <property type="match status" value="1"/>
</dbReference>
<dbReference type="InterPro" id="IPR050357">
    <property type="entry name" value="Arrestin_domain-protein"/>
</dbReference>
<dbReference type="Proteomes" id="UP000001070">
    <property type="component" value="Unassembled WGS sequence"/>
</dbReference>
<organism evidence="5">
    <name type="scientific">Drosophila grimshawi</name>
    <name type="common">Hawaiian fruit fly</name>
    <name type="synonym">Idiomyia grimshawi</name>
    <dbReference type="NCBI Taxonomy" id="7222"/>
    <lineage>
        <taxon>Eukaryota</taxon>
        <taxon>Metazoa</taxon>
        <taxon>Ecdysozoa</taxon>
        <taxon>Arthropoda</taxon>
        <taxon>Hexapoda</taxon>
        <taxon>Insecta</taxon>
        <taxon>Pterygota</taxon>
        <taxon>Neoptera</taxon>
        <taxon>Endopterygota</taxon>
        <taxon>Diptera</taxon>
        <taxon>Brachycera</taxon>
        <taxon>Muscomorpha</taxon>
        <taxon>Ephydroidea</taxon>
        <taxon>Drosophilidae</taxon>
        <taxon>Drosophila</taxon>
        <taxon>Hawaiian Drosophila</taxon>
    </lineage>
</organism>
<dbReference type="InterPro" id="IPR014756">
    <property type="entry name" value="Ig_E-set"/>
</dbReference>
<dbReference type="Pfam" id="PF00339">
    <property type="entry name" value="Arrestin_N"/>
    <property type="match status" value="1"/>
</dbReference>